<dbReference type="Proteomes" id="UP000038802">
    <property type="component" value="Unassembled WGS sequence"/>
</dbReference>
<reference evidence="3 4" key="1">
    <citation type="submission" date="2015-03" db="EMBL/GenBank/DDBJ databases">
        <authorList>
            <consortium name="Pathogen Informatics"/>
        </authorList>
    </citation>
    <scope>NUCLEOTIDE SEQUENCE [LARGE SCALE GENOMIC DNA]</scope>
    <source>
        <strain evidence="3">K00500041</strain>
        <strain evidence="4">N09902308</strain>
    </source>
</reference>
<sequence length="60" mass="6346">MTLLYAAITAPGCDRSMTISNANKSDSRCASGSMTASSQCRLVSLQFSEKCFVVAMTPCC</sequence>
<dbReference type="EMBL" id="CSBK01001819">
    <property type="protein sequence ID" value="COZ18374.1"/>
    <property type="molecule type" value="Genomic_DNA"/>
</dbReference>
<accession>A0A0U0SWX7</accession>
<dbReference type="AlphaFoldDB" id="A0A0U0SWX7"/>
<evidence type="ECO:0000313" key="4">
    <source>
        <dbReference type="Proteomes" id="UP000039021"/>
    </source>
</evidence>
<organism evidence="1 3">
    <name type="scientific">Mycobacterium tuberculosis</name>
    <dbReference type="NCBI Taxonomy" id="1773"/>
    <lineage>
        <taxon>Bacteria</taxon>
        <taxon>Bacillati</taxon>
        <taxon>Actinomycetota</taxon>
        <taxon>Actinomycetes</taxon>
        <taxon>Mycobacteriales</taxon>
        <taxon>Mycobacteriaceae</taxon>
        <taxon>Mycobacterium</taxon>
        <taxon>Mycobacterium tuberculosis complex</taxon>
    </lineage>
</organism>
<reference evidence="2" key="3">
    <citation type="submission" date="2015-03" db="EMBL/GenBank/DDBJ databases">
        <authorList>
            <consortium name="Pathogen Informatics"/>
            <person name="Murphy D."/>
        </authorList>
    </citation>
    <scope>NUCLEOTIDE SEQUENCE</scope>
    <source>
        <strain evidence="2">N09902308</strain>
    </source>
</reference>
<evidence type="ECO:0000313" key="3">
    <source>
        <dbReference type="Proteomes" id="UP000038802"/>
    </source>
</evidence>
<proteinExistence type="predicted"/>
<evidence type="ECO:0000313" key="1">
    <source>
        <dbReference type="EMBL" id="COW36476.1"/>
    </source>
</evidence>
<protein>
    <submittedName>
        <fullName evidence="1">Uncharacterized protein</fullName>
    </submittedName>
</protein>
<dbReference type="EMBL" id="CSAE01000481">
    <property type="protein sequence ID" value="COW36476.1"/>
    <property type="molecule type" value="Genomic_DNA"/>
</dbReference>
<evidence type="ECO:0000313" key="2">
    <source>
        <dbReference type="EMBL" id="COZ18374.1"/>
    </source>
</evidence>
<dbReference type="Proteomes" id="UP000039021">
    <property type="component" value="Unassembled WGS sequence"/>
</dbReference>
<gene>
    <name evidence="1" type="ORF">ERS007703_03498</name>
    <name evidence="2" type="ORF">ERS007739_03483</name>
</gene>
<reference evidence="1" key="2">
    <citation type="submission" date="2015-03" db="EMBL/GenBank/DDBJ databases">
        <authorList>
            <person name="Murphy D."/>
        </authorList>
    </citation>
    <scope>NUCLEOTIDE SEQUENCE [LARGE SCALE GENOMIC DNA]</scope>
    <source>
        <strain evidence="1">K00500041</strain>
    </source>
</reference>
<name>A0A0U0SWX7_MYCTX</name>